<proteinExistence type="predicted"/>
<dbReference type="EMBL" id="BMYF01000010">
    <property type="protein sequence ID" value="GHB37513.1"/>
    <property type="molecule type" value="Genomic_DNA"/>
</dbReference>
<dbReference type="Proteomes" id="UP000642809">
    <property type="component" value="Unassembled WGS sequence"/>
</dbReference>
<evidence type="ECO:0000259" key="1">
    <source>
        <dbReference type="Pfam" id="PF08279"/>
    </source>
</evidence>
<organism evidence="2 3">
    <name type="scientific">Mongoliitalea lutea</name>
    <dbReference type="NCBI Taxonomy" id="849756"/>
    <lineage>
        <taxon>Bacteria</taxon>
        <taxon>Pseudomonadati</taxon>
        <taxon>Bacteroidota</taxon>
        <taxon>Cytophagia</taxon>
        <taxon>Cytophagales</taxon>
        <taxon>Cyclobacteriaceae</taxon>
        <taxon>Mongoliitalea</taxon>
    </lineage>
</organism>
<feature type="domain" description="Helix-turn-helix type 11" evidence="1">
    <location>
        <begin position="9"/>
        <end position="56"/>
    </location>
</feature>
<dbReference type="InterPro" id="IPR013196">
    <property type="entry name" value="HTH_11"/>
</dbReference>
<evidence type="ECO:0000313" key="2">
    <source>
        <dbReference type="EMBL" id="GHB37513.1"/>
    </source>
</evidence>
<gene>
    <name evidence="2" type="ORF">GCM10008106_18420</name>
</gene>
<dbReference type="Pfam" id="PF08279">
    <property type="entry name" value="HTH_11"/>
    <property type="match status" value="1"/>
</dbReference>
<reference evidence="2" key="1">
    <citation type="journal article" date="2014" name="Int. J. Syst. Evol. Microbiol.">
        <title>Complete genome sequence of Corynebacterium casei LMG S-19264T (=DSM 44701T), isolated from a smear-ripened cheese.</title>
        <authorList>
            <consortium name="US DOE Joint Genome Institute (JGI-PGF)"/>
            <person name="Walter F."/>
            <person name="Albersmeier A."/>
            <person name="Kalinowski J."/>
            <person name="Ruckert C."/>
        </authorList>
    </citation>
    <scope>NUCLEOTIDE SEQUENCE</scope>
    <source>
        <strain evidence="2">KCTC 23224</strain>
    </source>
</reference>
<sequence length="109" mass="13049">MEFIKQIERLQLINKLIREERTGSPEELALRLGISRRQLYVYVEYLKDMGLDIQFSRRLNSFVFACQKQVRIDWKFEILENTQITNVNGGRNFQSLNFKTYVFYNSICA</sequence>
<accession>A0A8J3G5B2</accession>
<dbReference type="SUPFAM" id="SSF46785">
    <property type="entry name" value="Winged helix' DNA-binding domain"/>
    <property type="match status" value="1"/>
</dbReference>
<dbReference type="InterPro" id="IPR036390">
    <property type="entry name" value="WH_DNA-bd_sf"/>
</dbReference>
<evidence type="ECO:0000313" key="3">
    <source>
        <dbReference type="Proteomes" id="UP000642809"/>
    </source>
</evidence>
<reference evidence="2" key="2">
    <citation type="submission" date="2020-09" db="EMBL/GenBank/DDBJ databases">
        <authorList>
            <person name="Sun Q."/>
            <person name="Kim S."/>
        </authorList>
    </citation>
    <scope>NUCLEOTIDE SEQUENCE</scope>
    <source>
        <strain evidence="2">KCTC 23224</strain>
    </source>
</reference>
<protein>
    <recommendedName>
        <fullName evidence="1">Helix-turn-helix type 11 domain-containing protein</fullName>
    </recommendedName>
</protein>
<dbReference type="RefSeq" id="WP_189581119.1">
    <property type="nucleotide sequence ID" value="NZ_BMYF01000010.1"/>
</dbReference>
<dbReference type="InterPro" id="IPR036388">
    <property type="entry name" value="WH-like_DNA-bd_sf"/>
</dbReference>
<dbReference type="AlphaFoldDB" id="A0A8J3G5B2"/>
<keyword evidence="3" id="KW-1185">Reference proteome</keyword>
<name>A0A8J3G5B2_9BACT</name>
<dbReference type="Gene3D" id="1.10.10.10">
    <property type="entry name" value="Winged helix-like DNA-binding domain superfamily/Winged helix DNA-binding domain"/>
    <property type="match status" value="1"/>
</dbReference>
<comment type="caution">
    <text evidence="2">The sequence shown here is derived from an EMBL/GenBank/DDBJ whole genome shotgun (WGS) entry which is preliminary data.</text>
</comment>